<dbReference type="EMBL" id="MF044069">
    <property type="protein sequence ID" value="AVY54507.1"/>
    <property type="molecule type" value="mRNA"/>
</dbReference>
<name>A0A6J3WUE7_HUMSC</name>
<evidence type="ECO:0000313" key="1">
    <source>
        <dbReference type="EMBL" id="AVY54507.1"/>
    </source>
</evidence>
<accession>A0A6J3WUE7</accession>
<protein>
    <submittedName>
        <fullName evidence="1">Hum s 3 allergen</fullName>
    </submittedName>
</protein>
<reference evidence="1" key="1">
    <citation type="submission" date="2017-05" db="EMBL/GenBank/DDBJ databases">
        <authorList>
            <person name="Zhou J."/>
            <person name="Wang H."/>
            <person name="Yin J."/>
        </authorList>
    </citation>
    <scope>NUCLEOTIDE SEQUENCE</scope>
</reference>
<organism evidence="1">
    <name type="scientific">Humulus scandens</name>
    <name type="common">Hop</name>
    <name type="synonym">Humulopsis scandens</name>
    <dbReference type="NCBI Taxonomy" id="228586"/>
    <lineage>
        <taxon>Eukaryota</taxon>
        <taxon>Viridiplantae</taxon>
        <taxon>Streptophyta</taxon>
        <taxon>Embryophyta</taxon>
        <taxon>Tracheophyta</taxon>
        <taxon>Spermatophyta</taxon>
        <taxon>Magnoliopsida</taxon>
        <taxon>eudicotyledons</taxon>
        <taxon>Gunneridae</taxon>
        <taxon>Pentapetalae</taxon>
        <taxon>rosids</taxon>
        <taxon>fabids</taxon>
        <taxon>Rosales</taxon>
        <taxon>Cannabaceae</taxon>
        <taxon>Humulus</taxon>
    </lineage>
</organism>
<dbReference type="AlphaFoldDB" id="A0A6J3WUE7"/>
<sequence length="73" mass="8091">MLMRKVTTITRTVAAGNEESTAIPMLPCELTVCHVQRKQTAVTTMAETDCTNDARCRYHRPGPRIETPSTPTT</sequence>
<proteinExistence type="evidence at transcript level"/>